<gene>
    <name evidence="1" type="ORF">ANME2D_01785</name>
</gene>
<reference evidence="1 2" key="1">
    <citation type="journal article" date="2013" name="Nature">
        <title>Anaerobic oxidation of methane coupled to nitrate reduction in a novel archaeal lineage.</title>
        <authorList>
            <person name="Haroon M.F."/>
            <person name="Hu S."/>
            <person name="Shi Y."/>
            <person name="Imelfort M."/>
            <person name="Keller J."/>
            <person name="Hugenholtz P."/>
            <person name="Yuan Z."/>
            <person name="Tyson G.W."/>
        </authorList>
    </citation>
    <scope>NUCLEOTIDE SEQUENCE [LARGE SCALE GENOMIC DNA]</scope>
    <source>
        <strain evidence="1 2">ANME-2d</strain>
    </source>
</reference>
<dbReference type="PANTHER" id="PTHR36932:SF1">
    <property type="entry name" value="CAPSULAR POLYSACCHARIDE BIOSYNTHESIS PROTEIN"/>
    <property type="match status" value="1"/>
</dbReference>
<dbReference type="EC" id="6.2.1.30" evidence="1"/>
<dbReference type="Proteomes" id="UP000027153">
    <property type="component" value="Unassembled WGS sequence"/>
</dbReference>
<evidence type="ECO:0000313" key="1">
    <source>
        <dbReference type="EMBL" id="KCZ71731.1"/>
    </source>
</evidence>
<dbReference type="SUPFAM" id="SSF56801">
    <property type="entry name" value="Acetyl-CoA synthetase-like"/>
    <property type="match status" value="1"/>
</dbReference>
<proteinExistence type="predicted"/>
<dbReference type="InterPro" id="IPR053158">
    <property type="entry name" value="CapK_Type1_Caps_Biosynth"/>
</dbReference>
<dbReference type="EMBL" id="JMIY01000004">
    <property type="protein sequence ID" value="KCZ71731.1"/>
    <property type="molecule type" value="Genomic_DNA"/>
</dbReference>
<organism evidence="1 2">
    <name type="scientific">Candidatus Methanoperedens nitratireducens</name>
    <dbReference type="NCBI Taxonomy" id="1392998"/>
    <lineage>
        <taxon>Archaea</taxon>
        <taxon>Methanobacteriati</taxon>
        <taxon>Methanobacteriota</taxon>
        <taxon>Stenosarchaea group</taxon>
        <taxon>Methanomicrobia</taxon>
        <taxon>Methanosarcinales</taxon>
        <taxon>ANME-2 cluster</taxon>
        <taxon>Candidatus Methanoperedentaceae</taxon>
        <taxon>Candidatus Methanoperedens</taxon>
    </lineage>
</organism>
<keyword evidence="2" id="KW-1185">Reference proteome</keyword>
<dbReference type="AlphaFoldDB" id="A0A062UXM1"/>
<dbReference type="OrthoDB" id="37928at2157"/>
<dbReference type="GO" id="GO:0047475">
    <property type="term" value="F:phenylacetate-CoA ligase activity"/>
    <property type="evidence" value="ECO:0007669"/>
    <property type="project" value="UniProtKB-EC"/>
</dbReference>
<dbReference type="PANTHER" id="PTHR36932">
    <property type="entry name" value="CAPSULAR POLYSACCHARIDE BIOSYNTHESIS PROTEIN"/>
    <property type="match status" value="1"/>
</dbReference>
<dbReference type="RefSeq" id="WP_048090698.1">
    <property type="nucleotide sequence ID" value="NZ_JMIY01000004.1"/>
</dbReference>
<evidence type="ECO:0000313" key="2">
    <source>
        <dbReference type="Proteomes" id="UP000027153"/>
    </source>
</evidence>
<keyword evidence="1" id="KW-0436">Ligase</keyword>
<dbReference type="Gene3D" id="3.40.50.12780">
    <property type="entry name" value="N-terminal domain of ligase-like"/>
    <property type="match status" value="1"/>
</dbReference>
<comment type="caution">
    <text evidence="1">The sequence shown here is derived from an EMBL/GenBank/DDBJ whole genome shotgun (WGS) entry which is preliminary data.</text>
</comment>
<name>A0A062UXM1_9EURY</name>
<protein>
    <submittedName>
        <fullName evidence="1">Coenzyme F390 synthetase</fullName>
        <ecNumber evidence="1">6.2.1.30</ecNumber>
    </submittedName>
</protein>
<dbReference type="InterPro" id="IPR042099">
    <property type="entry name" value="ANL_N_sf"/>
</dbReference>
<accession>A0A062UXM1</accession>
<sequence>MNWRKPIIIGLLKLTGSEIPKTLEFIKSIEYKNKEEIKAIQRERLKTLLLHAYRNVPYYNRVLSESGVVIDGKINLDNFSKIPILTKDIIRKNFEELKSKDLNKRKWYFNTSGGSTGVPVKFIQDKEYLAKLMATKVYFPLVNGKNIGEKEIHLWGSERDILKGSTGYKAKFYNWLINRVLLNSFLMSEEKMENYVKIWNDFKPVYVWAYVDSIYEFSKFIDRNNFNIWSPRSIIVTSGTLHKDVRGFVEDVFKTKVINQYGSREVGDIAVECINQEGLHIFEYSQYLEVLNNDLEPVNIEEAGKIYVTNLDNYSMPLIRYDIGDMGIVSTKICSCGRGFSMLSEITGRVSDHFKRKDGTLVHGGYFRGLFYFKNWVNKFQIIQVDYNFIRIYIVLYGEKDENDLKDIENKIKAVMGESCKVEFNFVNEIKPSDSGKFLFTRSLIYQK</sequence>